<comment type="caution">
    <text evidence="1">The sequence shown here is derived from an EMBL/GenBank/DDBJ whole genome shotgun (WGS) entry which is preliminary data.</text>
</comment>
<organism evidence="1 2">
    <name type="scientific">Populus alba</name>
    <name type="common">White poplar</name>
    <dbReference type="NCBI Taxonomy" id="43335"/>
    <lineage>
        <taxon>Eukaryota</taxon>
        <taxon>Viridiplantae</taxon>
        <taxon>Streptophyta</taxon>
        <taxon>Embryophyta</taxon>
        <taxon>Tracheophyta</taxon>
        <taxon>Spermatophyta</taxon>
        <taxon>Magnoliopsida</taxon>
        <taxon>eudicotyledons</taxon>
        <taxon>Gunneridae</taxon>
        <taxon>Pentapetalae</taxon>
        <taxon>rosids</taxon>
        <taxon>fabids</taxon>
        <taxon>Malpighiales</taxon>
        <taxon>Salicaceae</taxon>
        <taxon>Saliceae</taxon>
        <taxon>Populus</taxon>
    </lineage>
</organism>
<accession>A0ACC4CEX6</accession>
<proteinExistence type="predicted"/>
<reference evidence="1 2" key="1">
    <citation type="journal article" date="2024" name="Plant Biotechnol. J.">
        <title>Genome and CRISPR/Cas9 system of a widespread forest tree (Populus alba) in the world.</title>
        <authorList>
            <person name="Liu Y.J."/>
            <person name="Jiang P.F."/>
            <person name="Han X.M."/>
            <person name="Li X.Y."/>
            <person name="Wang H.M."/>
            <person name="Wang Y.J."/>
            <person name="Wang X.X."/>
            <person name="Zeng Q.Y."/>
        </authorList>
    </citation>
    <scope>NUCLEOTIDE SEQUENCE [LARGE SCALE GENOMIC DNA]</scope>
    <source>
        <strain evidence="2">cv. PAL-ZL1</strain>
    </source>
</reference>
<sequence>MKPVEMGNYHNSLIKKGILGTQAIDEEQVRSVKKRTWEHQSLDPPGIDHEFTKLFDYMDGQDLLVNLFRFPNPNLPHCQLPSPHEDKGNLVGLVKPNHLKCLKLTLLWAEGTTLFVFESWIFEPTSQYLNGVQTVELKVEMVGIHEKRLRKCLSKLKGIEKVEVDVSSQKVMVTGYVHRNKILKAIRRGGLKADFWSTQDELLSVYASASYGSLRFNNFNFF</sequence>
<protein>
    <submittedName>
        <fullName evidence="1">Uncharacterized protein</fullName>
    </submittedName>
</protein>
<evidence type="ECO:0000313" key="2">
    <source>
        <dbReference type="Proteomes" id="UP000309997"/>
    </source>
</evidence>
<name>A0ACC4CEX6_POPAL</name>
<keyword evidence="2" id="KW-1185">Reference proteome</keyword>
<gene>
    <name evidence="1" type="ORF">D5086_011761</name>
</gene>
<dbReference type="Proteomes" id="UP000309997">
    <property type="component" value="Unassembled WGS sequence"/>
</dbReference>
<dbReference type="EMBL" id="RCHU02000005">
    <property type="protein sequence ID" value="KAL3593121.1"/>
    <property type="molecule type" value="Genomic_DNA"/>
</dbReference>
<evidence type="ECO:0000313" key="1">
    <source>
        <dbReference type="EMBL" id="KAL3593121.1"/>
    </source>
</evidence>